<protein>
    <recommendedName>
        <fullName evidence="3">ATPase</fullName>
    </recommendedName>
</protein>
<comment type="caution">
    <text evidence="1">The sequence shown here is derived from an EMBL/GenBank/DDBJ whole genome shotgun (WGS) entry which is preliminary data.</text>
</comment>
<evidence type="ECO:0000313" key="2">
    <source>
        <dbReference type="Proteomes" id="UP001595715"/>
    </source>
</evidence>
<keyword evidence="2" id="KW-1185">Reference proteome</keyword>
<gene>
    <name evidence="1" type="ORF">ACFOZ8_09405</name>
</gene>
<name>A0ABV8K213_9BACL</name>
<dbReference type="RefSeq" id="WP_377718545.1">
    <property type="nucleotide sequence ID" value="NZ_JBHSAM010000020.1"/>
</dbReference>
<sequence>MTERDTSSCAVRRVGIVRAIGPAHASLLVNGKTVSVAAVKLAAGMNVGDAVIWDGKQWSPGPADGNG</sequence>
<evidence type="ECO:0008006" key="3">
    <source>
        <dbReference type="Google" id="ProtNLM"/>
    </source>
</evidence>
<evidence type="ECO:0000313" key="1">
    <source>
        <dbReference type="EMBL" id="MFC4099875.1"/>
    </source>
</evidence>
<accession>A0ABV8K213</accession>
<proteinExistence type="predicted"/>
<reference evidence="2" key="1">
    <citation type="journal article" date="2019" name="Int. J. Syst. Evol. Microbiol.">
        <title>The Global Catalogue of Microorganisms (GCM) 10K type strain sequencing project: providing services to taxonomists for standard genome sequencing and annotation.</title>
        <authorList>
            <consortium name="The Broad Institute Genomics Platform"/>
            <consortium name="The Broad Institute Genome Sequencing Center for Infectious Disease"/>
            <person name="Wu L."/>
            <person name="Ma J."/>
        </authorList>
    </citation>
    <scope>NUCLEOTIDE SEQUENCE [LARGE SCALE GENOMIC DNA]</scope>
    <source>
        <strain evidence="2">IBRC-M 10987</strain>
    </source>
</reference>
<dbReference type="EMBL" id="JBHSAM010000020">
    <property type="protein sequence ID" value="MFC4099875.1"/>
    <property type="molecule type" value="Genomic_DNA"/>
</dbReference>
<dbReference type="Proteomes" id="UP001595715">
    <property type="component" value="Unassembled WGS sequence"/>
</dbReference>
<organism evidence="1 2">
    <name type="scientific">Paenibacillus xanthanilyticus</name>
    <dbReference type="NCBI Taxonomy" id="1783531"/>
    <lineage>
        <taxon>Bacteria</taxon>
        <taxon>Bacillati</taxon>
        <taxon>Bacillota</taxon>
        <taxon>Bacilli</taxon>
        <taxon>Bacillales</taxon>
        <taxon>Paenibacillaceae</taxon>
        <taxon>Paenibacillus</taxon>
    </lineage>
</organism>